<dbReference type="Proteomes" id="UP000828048">
    <property type="component" value="Chromosome 6"/>
</dbReference>
<keyword evidence="2" id="KW-1185">Reference proteome</keyword>
<protein>
    <submittedName>
        <fullName evidence="1">Uncharacterized protein</fullName>
    </submittedName>
</protein>
<accession>A0ACB7X776</accession>
<evidence type="ECO:0000313" key="1">
    <source>
        <dbReference type="EMBL" id="KAH7836533.1"/>
    </source>
</evidence>
<comment type="caution">
    <text evidence="1">The sequence shown here is derived from an EMBL/GenBank/DDBJ whole genome shotgun (WGS) entry which is preliminary data.</text>
</comment>
<reference evidence="1 2" key="1">
    <citation type="journal article" date="2021" name="Hortic Res">
        <title>High-quality reference genome and annotation aids understanding of berry development for evergreen blueberry (Vaccinium darrowii).</title>
        <authorList>
            <person name="Yu J."/>
            <person name="Hulse-Kemp A.M."/>
            <person name="Babiker E."/>
            <person name="Staton M."/>
        </authorList>
    </citation>
    <scope>NUCLEOTIDE SEQUENCE [LARGE SCALE GENOMIC DNA]</scope>
    <source>
        <strain evidence="2">cv. NJ 8807/NJ 8810</strain>
        <tissue evidence="1">Young leaf</tissue>
    </source>
</reference>
<gene>
    <name evidence="1" type="ORF">Vadar_002520</name>
</gene>
<dbReference type="EMBL" id="CM037156">
    <property type="protein sequence ID" value="KAH7836533.1"/>
    <property type="molecule type" value="Genomic_DNA"/>
</dbReference>
<proteinExistence type="predicted"/>
<evidence type="ECO:0000313" key="2">
    <source>
        <dbReference type="Proteomes" id="UP000828048"/>
    </source>
</evidence>
<sequence length="422" mass="47211">MEDSSSGKDRPPHAEEDTESAAKRLKTCNGIHIPHESTPTPCGGDMAAEHSISSMEKILGYNFKNKSLLLEALTHSSWPYSRSYERLEFVGDAIICVTFSMFVYHAYPNLEPGQLSRIRAANISTEKLARLAIRHGFHRHIRINAPAVEAKIEEFASKVQHDCDAVTYGGRLKAPKLLADLVESIAAAVFVDCGWDLKEFWLIFRGILEPIAMLEDLKQQPQPVTVLYELCQKQGKQVEIKYKKKDSKNTASVFVDGKFVACGYSCQKDSAKIDAAKEAVLKLTETEDGKEMMKGIIASTYSSQKDLQKNDEKEAVNKMTETADDKNLLNGISLVLNQVGEIEVAKQKLNQFCEKKRLAKPTYRVEKEFGPAHEKRFTCSVQIETASGAYSVSGNDKPRVKEAENSAAFMMLQSLQRQYNLE</sequence>
<name>A0ACB7X776_9ERIC</name>
<organism evidence="1 2">
    <name type="scientific">Vaccinium darrowii</name>
    <dbReference type="NCBI Taxonomy" id="229202"/>
    <lineage>
        <taxon>Eukaryota</taxon>
        <taxon>Viridiplantae</taxon>
        <taxon>Streptophyta</taxon>
        <taxon>Embryophyta</taxon>
        <taxon>Tracheophyta</taxon>
        <taxon>Spermatophyta</taxon>
        <taxon>Magnoliopsida</taxon>
        <taxon>eudicotyledons</taxon>
        <taxon>Gunneridae</taxon>
        <taxon>Pentapetalae</taxon>
        <taxon>asterids</taxon>
        <taxon>Ericales</taxon>
        <taxon>Ericaceae</taxon>
        <taxon>Vaccinioideae</taxon>
        <taxon>Vaccinieae</taxon>
        <taxon>Vaccinium</taxon>
    </lineage>
</organism>